<dbReference type="AlphaFoldDB" id="A0A563VZS3"/>
<dbReference type="Proteomes" id="UP000320055">
    <property type="component" value="Unassembled WGS sequence"/>
</dbReference>
<keyword evidence="4" id="KW-1185">Reference proteome</keyword>
<evidence type="ECO:0000256" key="1">
    <source>
        <dbReference type="ARBA" id="ARBA00022676"/>
    </source>
</evidence>
<accession>A0A563VZS3</accession>
<dbReference type="PANTHER" id="PTHR34136:SF1">
    <property type="entry name" value="UDP-N-ACETYL-D-MANNOSAMINURONIC ACID TRANSFERASE"/>
    <property type="match status" value="1"/>
</dbReference>
<dbReference type="EMBL" id="CAACVJ010000446">
    <property type="protein sequence ID" value="VEP16867.1"/>
    <property type="molecule type" value="Genomic_DNA"/>
</dbReference>
<dbReference type="CDD" id="cd06533">
    <property type="entry name" value="Glyco_transf_WecG_TagA"/>
    <property type="match status" value="1"/>
</dbReference>
<sequence>MKSKWYELLGVKVNLFSMIQLNSLIAEAVKLNTRWIIANHNLNSLYIYHHNSQMRTFYDMADYIHIDGMALVLLGKFLRLPCERKHRVTYADWVWSLMEEAAQQNWRVLYLGSKPGVADKGAAILRDKYPQLEIDTIHGYFDPAPDSSENKAILEQINAYQPHVLMVGMGMPRQEQWILDNVDSIKTNAILPSGACIDYVAGEVATPPRWMGKAGLEWLYRLITEPKRLWKRYLIEPWFILKLFFGELWTFYVYKKAYLK</sequence>
<dbReference type="PANTHER" id="PTHR34136">
    <property type="match status" value="1"/>
</dbReference>
<evidence type="ECO:0000313" key="3">
    <source>
        <dbReference type="EMBL" id="VEP16867.1"/>
    </source>
</evidence>
<gene>
    <name evidence="3" type="ORF">H1P_500019</name>
</gene>
<keyword evidence="1" id="KW-0328">Glycosyltransferase</keyword>
<reference evidence="3 4" key="1">
    <citation type="submission" date="2019-01" db="EMBL/GenBank/DDBJ databases">
        <authorList>
            <person name="Brito A."/>
        </authorList>
    </citation>
    <scope>NUCLEOTIDE SEQUENCE [LARGE SCALE GENOMIC DNA]</scope>
    <source>
        <strain evidence="3">1</strain>
    </source>
</reference>
<evidence type="ECO:0000256" key="2">
    <source>
        <dbReference type="ARBA" id="ARBA00022679"/>
    </source>
</evidence>
<evidence type="ECO:0000313" key="4">
    <source>
        <dbReference type="Proteomes" id="UP000320055"/>
    </source>
</evidence>
<dbReference type="Pfam" id="PF03808">
    <property type="entry name" value="Glyco_tran_WecG"/>
    <property type="match status" value="1"/>
</dbReference>
<dbReference type="RefSeq" id="WP_144866562.1">
    <property type="nucleotide sequence ID" value="NZ_LR213810.1"/>
</dbReference>
<keyword evidence="2 3" id="KW-0808">Transferase</keyword>
<dbReference type="OrthoDB" id="9771846at2"/>
<organism evidence="3 4">
    <name type="scientific">Hyella patelloides LEGE 07179</name>
    <dbReference type="NCBI Taxonomy" id="945734"/>
    <lineage>
        <taxon>Bacteria</taxon>
        <taxon>Bacillati</taxon>
        <taxon>Cyanobacteriota</taxon>
        <taxon>Cyanophyceae</taxon>
        <taxon>Pleurocapsales</taxon>
        <taxon>Hyellaceae</taxon>
        <taxon>Hyella</taxon>
    </lineage>
</organism>
<name>A0A563VZS3_9CYAN</name>
<dbReference type="GO" id="GO:0016758">
    <property type="term" value="F:hexosyltransferase activity"/>
    <property type="evidence" value="ECO:0007669"/>
    <property type="project" value="TreeGrafter"/>
</dbReference>
<protein>
    <submittedName>
        <fullName evidence="3">WecB/TagA/CpsF family glycosyl transferase</fullName>
    </submittedName>
</protein>
<dbReference type="InterPro" id="IPR004629">
    <property type="entry name" value="WecG_TagA_CpsF"/>
</dbReference>
<proteinExistence type="predicted"/>
<dbReference type="NCBIfam" id="TIGR00696">
    <property type="entry name" value="wecG_tagA_cpsF"/>
    <property type="match status" value="1"/>
</dbReference>